<feature type="domain" description="FHA" evidence="1">
    <location>
        <begin position="36"/>
        <end position="101"/>
    </location>
</feature>
<gene>
    <name evidence="2" type="ORF">ID616_07405</name>
</gene>
<protein>
    <submittedName>
        <fullName evidence="2">FHA domain-containing protein</fullName>
    </submittedName>
</protein>
<dbReference type="EMBL" id="CP061723">
    <property type="protein sequence ID" value="QOC99520.1"/>
    <property type="molecule type" value="Genomic_DNA"/>
</dbReference>
<dbReference type="InterPro" id="IPR000253">
    <property type="entry name" value="FHA_dom"/>
</dbReference>
<name>A0ABD7BGT2_PSEPU</name>
<dbReference type="InterPro" id="IPR008984">
    <property type="entry name" value="SMAD_FHA_dom_sf"/>
</dbReference>
<dbReference type="Gene3D" id="2.60.200.20">
    <property type="match status" value="1"/>
</dbReference>
<proteinExistence type="predicted"/>
<dbReference type="Proteomes" id="UP000516786">
    <property type="component" value="Chromosome"/>
</dbReference>
<evidence type="ECO:0000313" key="3">
    <source>
        <dbReference type="Proteomes" id="UP000516786"/>
    </source>
</evidence>
<organism evidence="2 3">
    <name type="scientific">Pseudomonas putida</name>
    <name type="common">Arthrobacter siderocapsulatus</name>
    <dbReference type="NCBI Taxonomy" id="303"/>
    <lineage>
        <taxon>Bacteria</taxon>
        <taxon>Pseudomonadati</taxon>
        <taxon>Pseudomonadota</taxon>
        <taxon>Gammaproteobacteria</taxon>
        <taxon>Pseudomonadales</taxon>
        <taxon>Pseudomonadaceae</taxon>
        <taxon>Pseudomonas</taxon>
    </lineage>
</organism>
<dbReference type="SUPFAM" id="SSF49879">
    <property type="entry name" value="SMAD/FHA domain"/>
    <property type="match status" value="1"/>
</dbReference>
<dbReference type="RefSeq" id="WP_191087392.1">
    <property type="nucleotide sequence ID" value="NZ_CP061723.1"/>
</dbReference>
<dbReference type="AlphaFoldDB" id="A0ABD7BGT2"/>
<dbReference type="Pfam" id="PF00498">
    <property type="entry name" value="FHA"/>
    <property type="match status" value="1"/>
</dbReference>
<dbReference type="CDD" id="cd00060">
    <property type="entry name" value="FHA"/>
    <property type="match status" value="1"/>
</dbReference>
<sequence length="190" mass="20912">MSTQVLLPSITLTVLNPQRLLHGSEPLHRFDRASGTIGSQGTWQLHDREARILPVHCEIIWHEGHFCVIDHSGNSFMNGSDTVLLPGTRIRLRHNDRLQIGDYYIAIRLLSVDEQAPGQSGAHNPLSPFESPPAMCPLQALGALVTQTASVHHASAPEAEDERDPLAYLDKAAHARIDPAIAEIFGEEVR</sequence>
<evidence type="ECO:0000313" key="2">
    <source>
        <dbReference type="EMBL" id="QOC99520.1"/>
    </source>
</evidence>
<evidence type="ECO:0000259" key="1">
    <source>
        <dbReference type="Pfam" id="PF00498"/>
    </source>
</evidence>
<accession>A0ABD7BGT2</accession>
<reference evidence="2 3" key="1">
    <citation type="submission" date="2020-09" db="EMBL/GenBank/DDBJ databases">
        <title>Co-existence of a novel multidrug-resistance efflux pump with carbapenem resistance gene blaVIM-2 in one megaplasmid in Pseudomonas putida.</title>
        <authorList>
            <person name="Peng K."/>
            <person name="Li R."/>
        </authorList>
    </citation>
    <scope>NUCLEOTIDE SEQUENCE [LARGE SCALE GENOMIC DNA]</scope>
    <source>
        <strain evidence="2 3">ZXPA-20</strain>
    </source>
</reference>